<dbReference type="Pfam" id="PF07859">
    <property type="entry name" value="Abhydrolase_3"/>
    <property type="match status" value="1"/>
</dbReference>
<dbReference type="PANTHER" id="PTHR48081">
    <property type="entry name" value="AB HYDROLASE SUPERFAMILY PROTEIN C4A8.06C"/>
    <property type="match status" value="1"/>
</dbReference>
<organism evidence="3 4">
    <name type="scientific">Saccharopolyspora cebuensis</name>
    <dbReference type="NCBI Taxonomy" id="418759"/>
    <lineage>
        <taxon>Bacteria</taxon>
        <taxon>Bacillati</taxon>
        <taxon>Actinomycetota</taxon>
        <taxon>Actinomycetes</taxon>
        <taxon>Pseudonocardiales</taxon>
        <taxon>Pseudonocardiaceae</taxon>
        <taxon>Saccharopolyspora</taxon>
    </lineage>
</organism>
<name>A0ABV4CJS0_9PSEU</name>
<dbReference type="InterPro" id="IPR029058">
    <property type="entry name" value="AB_hydrolase_fold"/>
</dbReference>
<dbReference type="InterPro" id="IPR050300">
    <property type="entry name" value="GDXG_lipolytic_enzyme"/>
</dbReference>
<dbReference type="PANTHER" id="PTHR48081:SF8">
    <property type="entry name" value="ALPHA_BETA HYDROLASE FOLD-3 DOMAIN-CONTAINING PROTEIN-RELATED"/>
    <property type="match status" value="1"/>
</dbReference>
<proteinExistence type="predicted"/>
<sequence length="325" mass="34240">MPTAEPISSAPEFDPELQAGLDAMGVRTLSVGVTPDAVAASRAAVAAGIPSFDEIAADPRFEFSERTVPGPPGGPDVGVLLAVPTGRPSGRPVLFTAHGGGLIMGNNRFGLPEVLDLAADLGAITVSVEYRLAPEHPFPAAHDDAYAALLWTARHIADVGGDPGAIVLHGGSAGGNLAAGLALRARDSGEVRPRGQVLLYPMLDDRDESPSHRQMRGLGVWDEVSNRTAWDCVLGALRDDPPERAAPARARTVAGLPPAYLEAGSAETFRDETVAYAQRMWNSGGDAELHVWPGAFHGFDLFVPGSTAARRARATRRDWINRLLS</sequence>
<dbReference type="GO" id="GO:0016787">
    <property type="term" value="F:hydrolase activity"/>
    <property type="evidence" value="ECO:0007669"/>
    <property type="project" value="UniProtKB-KW"/>
</dbReference>
<evidence type="ECO:0000313" key="4">
    <source>
        <dbReference type="Proteomes" id="UP001564626"/>
    </source>
</evidence>
<dbReference type="Gene3D" id="3.40.50.1820">
    <property type="entry name" value="alpha/beta hydrolase"/>
    <property type="match status" value="1"/>
</dbReference>
<dbReference type="EMBL" id="JBGEHV010000035">
    <property type="protein sequence ID" value="MEY8041344.1"/>
    <property type="molecule type" value="Genomic_DNA"/>
</dbReference>
<dbReference type="Proteomes" id="UP001564626">
    <property type="component" value="Unassembled WGS sequence"/>
</dbReference>
<comment type="caution">
    <text evidence="3">The sequence shown here is derived from an EMBL/GenBank/DDBJ whole genome shotgun (WGS) entry which is preliminary data.</text>
</comment>
<dbReference type="SUPFAM" id="SSF53474">
    <property type="entry name" value="alpha/beta-Hydrolases"/>
    <property type="match status" value="1"/>
</dbReference>
<gene>
    <name evidence="3" type="ORF">AB8O55_18225</name>
</gene>
<dbReference type="InterPro" id="IPR013094">
    <property type="entry name" value="AB_hydrolase_3"/>
</dbReference>
<evidence type="ECO:0000256" key="1">
    <source>
        <dbReference type="ARBA" id="ARBA00022801"/>
    </source>
</evidence>
<dbReference type="RefSeq" id="WP_345357695.1">
    <property type="nucleotide sequence ID" value="NZ_BAABII010000003.1"/>
</dbReference>
<accession>A0ABV4CJS0</accession>
<reference evidence="3 4" key="1">
    <citation type="submission" date="2024-08" db="EMBL/GenBank/DDBJ databases">
        <title>Genome mining of Saccharopolyspora cebuensis PGLac3 from Nigerian medicinal plant.</title>
        <authorList>
            <person name="Ezeobiora C.E."/>
            <person name="Igbokwe N.H."/>
            <person name="Amin D.H."/>
            <person name="Mendie U.E."/>
        </authorList>
    </citation>
    <scope>NUCLEOTIDE SEQUENCE [LARGE SCALE GENOMIC DNA]</scope>
    <source>
        <strain evidence="3 4">PGLac3</strain>
    </source>
</reference>
<keyword evidence="1 3" id="KW-0378">Hydrolase</keyword>
<protein>
    <submittedName>
        <fullName evidence="3">Alpha/beta hydrolase</fullName>
    </submittedName>
</protein>
<evidence type="ECO:0000259" key="2">
    <source>
        <dbReference type="Pfam" id="PF07859"/>
    </source>
</evidence>
<feature type="domain" description="Alpha/beta hydrolase fold-3" evidence="2">
    <location>
        <begin position="95"/>
        <end position="299"/>
    </location>
</feature>
<keyword evidence="4" id="KW-1185">Reference proteome</keyword>
<evidence type="ECO:0000313" key="3">
    <source>
        <dbReference type="EMBL" id="MEY8041344.1"/>
    </source>
</evidence>